<protein>
    <recommendedName>
        <fullName evidence="2">DNA ligase (ATP)</fullName>
        <ecNumber evidence="2">6.5.1.1</ecNumber>
    </recommendedName>
</protein>
<accession>A0ABZ1YMC5</accession>
<evidence type="ECO:0000313" key="7">
    <source>
        <dbReference type="EMBL" id="WUV43057.1"/>
    </source>
</evidence>
<dbReference type="PANTHER" id="PTHR45674">
    <property type="entry name" value="DNA LIGASE 1/3 FAMILY MEMBER"/>
    <property type="match status" value="1"/>
</dbReference>
<feature type="compositionally biased region" description="Basic and acidic residues" evidence="5">
    <location>
        <begin position="301"/>
        <end position="322"/>
    </location>
</feature>
<dbReference type="EMBL" id="CP109441">
    <property type="protein sequence ID" value="WUV43057.1"/>
    <property type="molecule type" value="Genomic_DNA"/>
</dbReference>
<comment type="catalytic activity">
    <reaction evidence="4">
        <text>ATP + (deoxyribonucleotide)n-3'-hydroxyl + 5'-phospho-(deoxyribonucleotide)m = (deoxyribonucleotide)n+m + AMP + diphosphate.</text>
        <dbReference type="EC" id="6.5.1.1"/>
    </reaction>
</comment>
<evidence type="ECO:0000256" key="2">
    <source>
        <dbReference type="ARBA" id="ARBA00012727"/>
    </source>
</evidence>
<dbReference type="InterPro" id="IPR050191">
    <property type="entry name" value="ATP-dep_DNA_ligase"/>
</dbReference>
<dbReference type="SUPFAM" id="SSF50249">
    <property type="entry name" value="Nucleic acid-binding proteins"/>
    <property type="match status" value="1"/>
</dbReference>
<comment type="similarity">
    <text evidence="1">Belongs to the ATP-dependent DNA ligase family.</text>
</comment>
<name>A0ABZ1YMC5_9NOCA</name>
<organism evidence="7 8">
    <name type="scientific">Nocardia vinacea</name>
    <dbReference type="NCBI Taxonomy" id="96468"/>
    <lineage>
        <taxon>Bacteria</taxon>
        <taxon>Bacillati</taxon>
        <taxon>Actinomycetota</taxon>
        <taxon>Actinomycetes</taxon>
        <taxon>Mycobacteriales</taxon>
        <taxon>Nocardiaceae</taxon>
        <taxon>Nocardia</taxon>
    </lineage>
</organism>
<keyword evidence="8" id="KW-1185">Reference proteome</keyword>
<dbReference type="InterPro" id="IPR012310">
    <property type="entry name" value="DNA_ligase_ATP-dep_cent"/>
</dbReference>
<feature type="region of interest" description="Disordered" evidence="5">
    <location>
        <begin position="298"/>
        <end position="322"/>
    </location>
</feature>
<dbReference type="NCBIfam" id="TIGR02779">
    <property type="entry name" value="NHEJ_ligase_lig"/>
    <property type="match status" value="1"/>
</dbReference>
<evidence type="ECO:0000256" key="1">
    <source>
        <dbReference type="ARBA" id="ARBA00007572"/>
    </source>
</evidence>
<dbReference type="Pfam" id="PF04679">
    <property type="entry name" value="DNA_ligase_A_C"/>
    <property type="match status" value="1"/>
</dbReference>
<dbReference type="PROSITE" id="PS50160">
    <property type="entry name" value="DNA_LIGASE_A3"/>
    <property type="match status" value="1"/>
</dbReference>
<dbReference type="EC" id="6.5.1.1" evidence="2"/>
<evidence type="ECO:0000259" key="6">
    <source>
        <dbReference type="PROSITE" id="PS50160"/>
    </source>
</evidence>
<dbReference type="Gene3D" id="3.30.470.30">
    <property type="entry name" value="DNA ligase/mRNA capping enzyme"/>
    <property type="match status" value="1"/>
</dbReference>
<dbReference type="Pfam" id="PF01068">
    <property type="entry name" value="DNA_ligase_A_M"/>
    <property type="match status" value="1"/>
</dbReference>
<dbReference type="InterPro" id="IPR012340">
    <property type="entry name" value="NA-bd_OB-fold"/>
</dbReference>
<dbReference type="PANTHER" id="PTHR45674:SF4">
    <property type="entry name" value="DNA LIGASE 1"/>
    <property type="match status" value="1"/>
</dbReference>
<evidence type="ECO:0000256" key="5">
    <source>
        <dbReference type="SAM" id="MobiDB-lite"/>
    </source>
</evidence>
<dbReference type="CDD" id="cd07906">
    <property type="entry name" value="Adenylation_DNA_ligase_LigD_LigC"/>
    <property type="match status" value="1"/>
</dbReference>
<evidence type="ECO:0000256" key="4">
    <source>
        <dbReference type="ARBA" id="ARBA00034003"/>
    </source>
</evidence>
<dbReference type="Gene3D" id="2.40.50.140">
    <property type="entry name" value="Nucleic acid-binding proteins"/>
    <property type="match status" value="1"/>
</dbReference>
<evidence type="ECO:0000256" key="3">
    <source>
        <dbReference type="ARBA" id="ARBA00022598"/>
    </source>
</evidence>
<feature type="domain" description="ATP-dependent DNA ligase family profile" evidence="6">
    <location>
        <begin position="104"/>
        <end position="227"/>
    </location>
</feature>
<dbReference type="CDD" id="cd07971">
    <property type="entry name" value="OBF_DNA_ligase_LigD"/>
    <property type="match status" value="1"/>
</dbReference>
<dbReference type="SUPFAM" id="SSF56091">
    <property type="entry name" value="DNA ligase/mRNA capping enzyme, catalytic domain"/>
    <property type="match status" value="1"/>
</dbReference>
<keyword evidence="3 7" id="KW-0436">Ligase</keyword>
<evidence type="ECO:0000313" key="8">
    <source>
        <dbReference type="Proteomes" id="UP001432062"/>
    </source>
</evidence>
<dbReference type="InterPro" id="IPR014146">
    <property type="entry name" value="LigD_ligase_dom"/>
</dbReference>
<dbReference type="Proteomes" id="UP001432062">
    <property type="component" value="Chromosome"/>
</dbReference>
<dbReference type="RefSeq" id="WP_329405629.1">
    <property type="nucleotide sequence ID" value="NZ_CP109441.1"/>
</dbReference>
<sequence length="322" mass="36286">MTRLPRYAAMLAIAGHLPSDDQRWAYEVKFDGIRAIGHVDRDLRLISRNGNDITAAWPELADLAPATPPFVIDGEIVTFTTDGRSSFEALQPRMHQRNPAAIRSLAKSVKATYLIFDLLHIGTRSLIDLPYEQRRQLLEQLGLQGPHWRVPPRLHGSGAEVLAESRRLGLEGLVCKRLDSPYLPGRRSPLWTKVKNVNDQEVVIIGWRPGIGRRAGRIGSLLMGIYDNAGKLTYIGNVGTGFTQAMLDELKARLQPLQRKTPTVDTDVPDAIWVEPQLVGEVSFTEWTGDNRLRHPSWRGLRLDKEPRQVKREPQPRADPKE</sequence>
<dbReference type="Gene3D" id="3.30.1490.70">
    <property type="match status" value="1"/>
</dbReference>
<gene>
    <name evidence="7" type="primary">ligD</name>
    <name evidence="7" type="ORF">OG563_27930</name>
</gene>
<dbReference type="InterPro" id="IPR012309">
    <property type="entry name" value="DNA_ligase_ATP-dep_C"/>
</dbReference>
<reference evidence="7" key="1">
    <citation type="submission" date="2022-10" db="EMBL/GenBank/DDBJ databases">
        <title>The complete genomes of actinobacterial strains from the NBC collection.</title>
        <authorList>
            <person name="Joergensen T.S."/>
            <person name="Alvarez Arevalo M."/>
            <person name="Sterndorff E.B."/>
            <person name="Faurdal D."/>
            <person name="Vuksanovic O."/>
            <person name="Mourched A.-S."/>
            <person name="Charusanti P."/>
            <person name="Shaw S."/>
            <person name="Blin K."/>
            <person name="Weber T."/>
        </authorList>
    </citation>
    <scope>NUCLEOTIDE SEQUENCE</scope>
    <source>
        <strain evidence="7">NBC_01482</strain>
    </source>
</reference>
<dbReference type="GO" id="GO:0016874">
    <property type="term" value="F:ligase activity"/>
    <property type="evidence" value="ECO:0007669"/>
    <property type="project" value="UniProtKB-KW"/>
</dbReference>
<proteinExistence type="inferred from homology"/>